<protein>
    <submittedName>
        <fullName evidence="3">Glycosyl transferase</fullName>
    </submittedName>
</protein>
<keyword evidence="4" id="KW-1185">Reference proteome</keyword>
<dbReference type="KEGG" id="ttf:THTE_3894"/>
<dbReference type="PANTHER" id="PTHR12526:SF630">
    <property type="entry name" value="GLYCOSYLTRANSFERASE"/>
    <property type="match status" value="1"/>
</dbReference>
<dbReference type="SUPFAM" id="SSF53756">
    <property type="entry name" value="UDP-Glycosyltransferase/glycogen phosphorylase"/>
    <property type="match status" value="1"/>
</dbReference>
<dbReference type="Pfam" id="PF13439">
    <property type="entry name" value="Glyco_transf_4"/>
    <property type="match status" value="1"/>
</dbReference>
<dbReference type="InterPro" id="IPR028098">
    <property type="entry name" value="Glyco_trans_4-like_N"/>
</dbReference>
<organism evidence="3 4">
    <name type="scientific">Thermogutta terrifontis</name>
    <dbReference type="NCBI Taxonomy" id="1331910"/>
    <lineage>
        <taxon>Bacteria</taxon>
        <taxon>Pseudomonadati</taxon>
        <taxon>Planctomycetota</taxon>
        <taxon>Planctomycetia</taxon>
        <taxon>Pirellulales</taxon>
        <taxon>Thermoguttaceae</taxon>
        <taxon>Thermogutta</taxon>
    </lineage>
</organism>
<keyword evidence="3" id="KW-0808">Transferase</keyword>
<reference evidence="3 4" key="1">
    <citation type="journal article" name="Front. Microbiol.">
        <title>Sugar Metabolism of the First Thermophilic Planctomycete Thermogutta terrifontis: Comparative Genomic and Transcriptomic Approaches.</title>
        <authorList>
            <person name="Elcheninov A.G."/>
            <person name="Menzel P."/>
            <person name="Gudbergsdottir S.R."/>
            <person name="Slesarev A.I."/>
            <person name="Kadnikov V.V."/>
            <person name="Krogh A."/>
            <person name="Bonch-Osmolovskaya E.A."/>
            <person name="Peng X."/>
            <person name="Kublanov I.V."/>
        </authorList>
    </citation>
    <scope>NUCLEOTIDE SEQUENCE [LARGE SCALE GENOMIC DNA]</scope>
    <source>
        <strain evidence="3 4">R1</strain>
    </source>
</reference>
<dbReference type="InterPro" id="IPR001296">
    <property type="entry name" value="Glyco_trans_1"/>
</dbReference>
<dbReference type="EMBL" id="CP018477">
    <property type="protein sequence ID" value="ASV76495.1"/>
    <property type="molecule type" value="Genomic_DNA"/>
</dbReference>
<dbReference type="OrthoDB" id="232381at2"/>
<dbReference type="RefSeq" id="WP_095416267.1">
    <property type="nucleotide sequence ID" value="NZ_CP018477.1"/>
</dbReference>
<accession>A0A286RKJ8</accession>
<evidence type="ECO:0000313" key="4">
    <source>
        <dbReference type="Proteomes" id="UP000215086"/>
    </source>
</evidence>
<evidence type="ECO:0000313" key="3">
    <source>
        <dbReference type="EMBL" id="ASV76495.1"/>
    </source>
</evidence>
<name>A0A286RKJ8_9BACT</name>
<proteinExistence type="predicted"/>
<dbReference type="Gene3D" id="3.40.50.2000">
    <property type="entry name" value="Glycogen Phosphorylase B"/>
    <property type="match status" value="2"/>
</dbReference>
<dbReference type="Proteomes" id="UP000215086">
    <property type="component" value="Chromosome"/>
</dbReference>
<sequence length="373" mass="41876">MSEPCILEVLHSLDYGGAEVLAVRLAQRFSIKYPVAIALIDGRGPLEKHLDTQRIRTCVIGRKPGLDWGCVFRLRRMLMERMPAVIIAHQYTPFFYCSVARSLVKHFPIIYVEHGRFYPDHKKLRRFLFNRFLLRKNDVIVAVGHAVKRALVEKEGFPARRVSVIYNGVDSRRFDSCFAKRNDYRRLLGAMPDDVIVAHVARFDPLKDHLTAVKAMQDLRNSAIKLVLVGDGPTRTEVEATVRDMKLGDSVQVLGYREDIPEILMASDIFLLTSLNEGIPVTIIEAMMAGLPVVATEVGGVSEIVVNGETGLLVPPGNPDAIAKALRQLATDVDLRIRLGRAGRQRAEILFSEDRMFAEYDAIVSRFITPNAQ</sequence>
<feature type="domain" description="Glycosyl transferase family 1" evidence="1">
    <location>
        <begin position="185"/>
        <end position="346"/>
    </location>
</feature>
<dbReference type="PANTHER" id="PTHR12526">
    <property type="entry name" value="GLYCOSYLTRANSFERASE"/>
    <property type="match status" value="1"/>
</dbReference>
<feature type="domain" description="Glycosyltransferase subfamily 4-like N-terminal" evidence="2">
    <location>
        <begin position="15"/>
        <end position="172"/>
    </location>
</feature>
<evidence type="ECO:0000259" key="2">
    <source>
        <dbReference type="Pfam" id="PF13439"/>
    </source>
</evidence>
<dbReference type="GO" id="GO:0016757">
    <property type="term" value="F:glycosyltransferase activity"/>
    <property type="evidence" value="ECO:0007669"/>
    <property type="project" value="InterPro"/>
</dbReference>
<dbReference type="AlphaFoldDB" id="A0A286RKJ8"/>
<gene>
    <name evidence="3" type="ORF">THTE_3894</name>
</gene>
<dbReference type="Pfam" id="PF00534">
    <property type="entry name" value="Glycos_transf_1"/>
    <property type="match status" value="1"/>
</dbReference>
<evidence type="ECO:0000259" key="1">
    <source>
        <dbReference type="Pfam" id="PF00534"/>
    </source>
</evidence>